<gene>
    <name evidence="13" type="ORF">OXX778_LOCUS6865</name>
</gene>
<dbReference type="Pfam" id="PF12796">
    <property type="entry name" value="Ank_2"/>
    <property type="match status" value="1"/>
</dbReference>
<name>A0A813TIV7_9BILA</name>
<evidence type="ECO:0000256" key="1">
    <source>
        <dbReference type="ARBA" id="ARBA00004141"/>
    </source>
</evidence>
<feature type="compositionally biased region" description="Low complexity" evidence="10">
    <location>
        <begin position="922"/>
        <end position="940"/>
    </location>
</feature>
<dbReference type="EMBL" id="CAJNOC010000841">
    <property type="protein sequence ID" value="CAF0808861.1"/>
    <property type="molecule type" value="Genomic_DNA"/>
</dbReference>
<keyword evidence="9" id="KW-0407">Ion channel</keyword>
<dbReference type="Pfam" id="PF00520">
    <property type="entry name" value="Ion_trans"/>
    <property type="match status" value="1"/>
</dbReference>
<keyword evidence="3 11" id="KW-0812">Transmembrane</keyword>
<keyword evidence="14" id="KW-1185">Reference proteome</keyword>
<dbReference type="SMART" id="SM00248">
    <property type="entry name" value="ANK"/>
    <property type="match status" value="2"/>
</dbReference>
<dbReference type="InterPro" id="IPR013555">
    <property type="entry name" value="TRP_dom"/>
</dbReference>
<evidence type="ECO:0000313" key="13">
    <source>
        <dbReference type="EMBL" id="CAF0808861.1"/>
    </source>
</evidence>
<keyword evidence="4" id="KW-0677">Repeat</keyword>
<dbReference type="PANTHER" id="PTHR10117:SF54">
    <property type="entry name" value="TRANSIENT RECEPTOR POTENTIAL-GAMMA PROTEIN"/>
    <property type="match status" value="1"/>
</dbReference>
<evidence type="ECO:0000313" key="14">
    <source>
        <dbReference type="Proteomes" id="UP000663879"/>
    </source>
</evidence>
<evidence type="ECO:0000256" key="8">
    <source>
        <dbReference type="ARBA" id="ARBA00023136"/>
    </source>
</evidence>
<proteinExistence type="predicted"/>
<dbReference type="GO" id="GO:0070679">
    <property type="term" value="F:inositol 1,4,5 trisphosphate binding"/>
    <property type="evidence" value="ECO:0007669"/>
    <property type="project" value="TreeGrafter"/>
</dbReference>
<dbReference type="PANTHER" id="PTHR10117">
    <property type="entry name" value="TRANSIENT RECEPTOR POTENTIAL CHANNEL"/>
    <property type="match status" value="1"/>
</dbReference>
<feature type="region of interest" description="Disordered" evidence="10">
    <location>
        <begin position="922"/>
        <end position="948"/>
    </location>
</feature>
<dbReference type="InterPro" id="IPR002110">
    <property type="entry name" value="Ankyrin_rpt"/>
</dbReference>
<evidence type="ECO:0000256" key="9">
    <source>
        <dbReference type="ARBA" id="ARBA00023303"/>
    </source>
</evidence>
<evidence type="ECO:0000259" key="12">
    <source>
        <dbReference type="SMART" id="SM01420"/>
    </source>
</evidence>
<organism evidence="13 14">
    <name type="scientific">Brachionus calyciflorus</name>
    <dbReference type="NCBI Taxonomy" id="104777"/>
    <lineage>
        <taxon>Eukaryota</taxon>
        <taxon>Metazoa</taxon>
        <taxon>Spiralia</taxon>
        <taxon>Gnathifera</taxon>
        <taxon>Rotifera</taxon>
        <taxon>Eurotatoria</taxon>
        <taxon>Monogononta</taxon>
        <taxon>Pseudotrocha</taxon>
        <taxon>Ploima</taxon>
        <taxon>Brachionidae</taxon>
        <taxon>Brachionus</taxon>
    </lineage>
</organism>
<dbReference type="GO" id="GO:0015279">
    <property type="term" value="F:store-operated calcium channel activity"/>
    <property type="evidence" value="ECO:0007669"/>
    <property type="project" value="TreeGrafter"/>
</dbReference>
<feature type="transmembrane region" description="Helical" evidence="11">
    <location>
        <begin position="707"/>
        <end position="735"/>
    </location>
</feature>
<feature type="transmembrane region" description="Helical" evidence="11">
    <location>
        <begin position="621"/>
        <end position="643"/>
    </location>
</feature>
<keyword evidence="7" id="KW-0406">Ion transport</keyword>
<evidence type="ECO:0000256" key="11">
    <source>
        <dbReference type="SAM" id="Phobius"/>
    </source>
</evidence>
<keyword evidence="2" id="KW-0813">Transport</keyword>
<evidence type="ECO:0000256" key="4">
    <source>
        <dbReference type="ARBA" id="ARBA00022737"/>
    </source>
</evidence>
<keyword evidence="8 11" id="KW-0472">Membrane</keyword>
<feature type="transmembrane region" description="Helical" evidence="11">
    <location>
        <begin position="538"/>
        <end position="559"/>
    </location>
</feature>
<evidence type="ECO:0000256" key="6">
    <source>
        <dbReference type="ARBA" id="ARBA00023043"/>
    </source>
</evidence>
<dbReference type="InterPro" id="IPR002153">
    <property type="entry name" value="TRPC_channel"/>
</dbReference>
<evidence type="ECO:0000256" key="10">
    <source>
        <dbReference type="SAM" id="MobiDB-lite"/>
    </source>
</evidence>
<dbReference type="NCBIfam" id="TIGR00870">
    <property type="entry name" value="trp"/>
    <property type="match status" value="1"/>
</dbReference>
<sequence>MQKIYKAYEKARKTGEADIEPLSEIFSPPPYNIQQQGTTRRIGDLTSEEKKYLLAAERGDIATVKYYLEEASNMEKFDINAVDPLGRSALYIAIEYENIEMIELLLNNHVYIGEALLHAINEEFVEAVEMLLNYIDNGGNLEHGSSQNQTLDDKKNLKLLKNESHKKHSLFMAAAEALKEEKIKEANGLRSKWTFLINALKNKRTNKMTNQDSNSNLNSKSFTTDITPLILASHKDNYEIIKILLDRNEQIPEPHDVRCSCHECIRARSEDSLKYSKSRINAYRALASPSLISLSSKDPILTAFQLSWELKRLSRIENEFKTDYEKLSIQCQEYASALLAETRTSQELEIILNHDHENPPSLFENEQEKNNLSRLKLAIKYKQKKFVAHPHCQQLLVSFWYDGISGYRRRNIILKILVILLIALMFPFLSVIYLIMPHSKLGKILRQPFIKFISHSASYICFLFLLILASLRIESFLTGVESMEDHNKEKRGPKPTSVEWMIFCYVASFVWSEIKQLYNEGLIEYLHDWWNLLDFITNSLYITTIVLKVISYIIVQNEINTGKDTYNLNREKWDPWDPTLISEGIFAIANVFSSLKLVYMFTINPHLGPLQISLGRMVFDIMKFAVFILLVVFSFSCGLNQLYWYYAQMRSNKCTEKVFEDAEEREECFLKIKYFSNLFEALQTLYWGIFGLIDKDRLESLYRKHTFTMFIGLLMFGTYCCIMIIVLINMLIAMMSSSYQLIANQADEEWKFARSKLWVSYFEEGATLPAPFNIIPSPKSIYYLLKWFYKKLFCSHRQKRKQQRWLSIRKIMRKISEREYKYQGVIKEIVKRYIMRKQQRDLNAGVTEDDLNEIKQDISSLRFELLEILKNNSFKVDVLKHNPVKRKRGKLNLEKAMAKNIFDETGSRKGLHIFDSLKMNAKNNSDNNFKNSKKSNCSNSFRDNQNRENPILKEFQETGSFKSKSSSGNQTNTPAMYRIALKLKRLTEAKLKKSNSESVAALANKDDFDSKENFSNEEKYLVQNAVINEEVNELDNDVKVTFFTDSKENKISFIESDEKDSFQERITEV</sequence>
<dbReference type="Pfam" id="PF08344">
    <property type="entry name" value="TRP_2"/>
    <property type="match status" value="1"/>
</dbReference>
<protein>
    <recommendedName>
        <fullName evidence="12">Transient receptor ion channel domain-containing protein</fullName>
    </recommendedName>
</protein>
<reference evidence="13" key="1">
    <citation type="submission" date="2021-02" db="EMBL/GenBank/DDBJ databases">
        <authorList>
            <person name="Nowell W R."/>
        </authorList>
    </citation>
    <scope>NUCLEOTIDE SEQUENCE</scope>
    <source>
        <strain evidence="13">Ploen Becks lab</strain>
    </source>
</reference>
<feature type="transmembrane region" description="Helical" evidence="11">
    <location>
        <begin position="456"/>
        <end position="477"/>
    </location>
</feature>
<evidence type="ECO:0000256" key="7">
    <source>
        <dbReference type="ARBA" id="ARBA00023065"/>
    </source>
</evidence>
<keyword evidence="6" id="KW-0040">ANK repeat</keyword>
<feature type="transmembrane region" description="Helical" evidence="11">
    <location>
        <begin position="580"/>
        <end position="601"/>
    </location>
</feature>
<dbReference type="GO" id="GO:0034703">
    <property type="term" value="C:cation channel complex"/>
    <property type="evidence" value="ECO:0007669"/>
    <property type="project" value="TreeGrafter"/>
</dbReference>
<dbReference type="InterPro" id="IPR005821">
    <property type="entry name" value="Ion_trans_dom"/>
</dbReference>
<dbReference type="OrthoDB" id="2373987at2759"/>
<dbReference type="Gene3D" id="1.25.40.20">
    <property type="entry name" value="Ankyrin repeat-containing domain"/>
    <property type="match status" value="1"/>
</dbReference>
<comment type="caution">
    <text evidence="13">The sequence shown here is derived from an EMBL/GenBank/DDBJ whole genome shotgun (WGS) entry which is preliminary data.</text>
</comment>
<feature type="domain" description="Transient receptor ion channel" evidence="12">
    <location>
        <begin position="259"/>
        <end position="321"/>
    </location>
</feature>
<dbReference type="InterPro" id="IPR036770">
    <property type="entry name" value="Ankyrin_rpt-contain_sf"/>
</dbReference>
<evidence type="ECO:0000256" key="2">
    <source>
        <dbReference type="ARBA" id="ARBA00022448"/>
    </source>
</evidence>
<dbReference type="GO" id="GO:0005886">
    <property type="term" value="C:plasma membrane"/>
    <property type="evidence" value="ECO:0007669"/>
    <property type="project" value="TreeGrafter"/>
</dbReference>
<keyword evidence="5 11" id="KW-1133">Transmembrane helix</keyword>
<dbReference type="GO" id="GO:0051480">
    <property type="term" value="P:regulation of cytosolic calcium ion concentration"/>
    <property type="evidence" value="ECO:0007669"/>
    <property type="project" value="TreeGrafter"/>
</dbReference>
<evidence type="ECO:0000256" key="3">
    <source>
        <dbReference type="ARBA" id="ARBA00022692"/>
    </source>
</evidence>
<comment type="subcellular location">
    <subcellularLocation>
        <location evidence="1">Membrane</location>
        <topology evidence="1">Multi-pass membrane protein</topology>
    </subcellularLocation>
</comment>
<dbReference type="SUPFAM" id="SSF48403">
    <property type="entry name" value="Ankyrin repeat"/>
    <property type="match status" value="1"/>
</dbReference>
<dbReference type="AlphaFoldDB" id="A0A813TIV7"/>
<dbReference type="Proteomes" id="UP000663879">
    <property type="component" value="Unassembled WGS sequence"/>
</dbReference>
<feature type="transmembrane region" description="Helical" evidence="11">
    <location>
        <begin position="412"/>
        <end position="436"/>
    </location>
</feature>
<accession>A0A813TIV7</accession>
<evidence type="ECO:0000256" key="5">
    <source>
        <dbReference type="ARBA" id="ARBA00022989"/>
    </source>
</evidence>
<dbReference type="SMART" id="SM01420">
    <property type="entry name" value="TRP_2"/>
    <property type="match status" value="1"/>
</dbReference>
<dbReference type="PRINTS" id="PR01097">
    <property type="entry name" value="TRNSRECEPTRP"/>
</dbReference>